<evidence type="ECO:0000313" key="3">
    <source>
        <dbReference type="EMBL" id="MCO6046866.1"/>
    </source>
</evidence>
<dbReference type="SMART" id="SM00240">
    <property type="entry name" value="FHA"/>
    <property type="match status" value="1"/>
</dbReference>
<feature type="domain" description="FHA" evidence="2">
    <location>
        <begin position="57"/>
        <end position="107"/>
    </location>
</feature>
<dbReference type="Pfam" id="PF00498">
    <property type="entry name" value="FHA"/>
    <property type="match status" value="1"/>
</dbReference>
<feature type="region of interest" description="Disordered" evidence="1">
    <location>
        <begin position="135"/>
        <end position="176"/>
    </location>
</feature>
<proteinExistence type="predicted"/>
<reference evidence="3" key="1">
    <citation type="submission" date="2022-06" db="EMBL/GenBank/DDBJ databases">
        <title>Aeoliella straminimaris, a novel planctomycete from sediments.</title>
        <authorList>
            <person name="Vitorino I.R."/>
            <person name="Lage O.M."/>
        </authorList>
    </citation>
    <scope>NUCLEOTIDE SEQUENCE</scope>
    <source>
        <strain evidence="3">ICT_H6.2</strain>
    </source>
</reference>
<dbReference type="PROSITE" id="PS50006">
    <property type="entry name" value="FHA_DOMAIN"/>
    <property type="match status" value="1"/>
</dbReference>
<dbReference type="PANTHER" id="PTHR23308">
    <property type="entry name" value="NUCLEAR INHIBITOR OF PROTEIN PHOSPHATASE-1"/>
    <property type="match status" value="1"/>
</dbReference>
<evidence type="ECO:0000256" key="1">
    <source>
        <dbReference type="SAM" id="MobiDB-lite"/>
    </source>
</evidence>
<accession>A0A9X2FI83</accession>
<protein>
    <submittedName>
        <fullName evidence="3">FHA domain-containing protein</fullName>
    </submittedName>
</protein>
<keyword evidence="4" id="KW-1185">Reference proteome</keyword>
<name>A0A9X2FI83_9BACT</name>
<evidence type="ECO:0000313" key="4">
    <source>
        <dbReference type="Proteomes" id="UP001155241"/>
    </source>
</evidence>
<dbReference type="Proteomes" id="UP001155241">
    <property type="component" value="Unassembled WGS sequence"/>
</dbReference>
<dbReference type="InterPro" id="IPR008984">
    <property type="entry name" value="SMAD_FHA_dom_sf"/>
</dbReference>
<evidence type="ECO:0000259" key="2">
    <source>
        <dbReference type="PROSITE" id="PS50006"/>
    </source>
</evidence>
<dbReference type="RefSeq" id="WP_252854975.1">
    <property type="nucleotide sequence ID" value="NZ_JAMXLR010000077.1"/>
</dbReference>
<feature type="compositionally biased region" description="Basic and acidic residues" evidence="1">
    <location>
        <begin position="145"/>
        <end position="162"/>
    </location>
</feature>
<organism evidence="3 4">
    <name type="scientific">Aeoliella straminimaris</name>
    <dbReference type="NCBI Taxonomy" id="2954799"/>
    <lineage>
        <taxon>Bacteria</taxon>
        <taxon>Pseudomonadati</taxon>
        <taxon>Planctomycetota</taxon>
        <taxon>Planctomycetia</taxon>
        <taxon>Pirellulales</taxon>
        <taxon>Lacipirellulaceae</taxon>
        <taxon>Aeoliella</taxon>
    </lineage>
</organism>
<comment type="caution">
    <text evidence="3">The sequence shown here is derived from an EMBL/GenBank/DDBJ whole genome shotgun (WGS) entry which is preliminary data.</text>
</comment>
<gene>
    <name evidence="3" type="ORF">NG895_23450</name>
</gene>
<dbReference type="AlphaFoldDB" id="A0A9X2FI83"/>
<dbReference type="CDD" id="cd00060">
    <property type="entry name" value="FHA"/>
    <property type="match status" value="1"/>
</dbReference>
<dbReference type="SUPFAM" id="SSF49879">
    <property type="entry name" value="SMAD/FHA domain"/>
    <property type="match status" value="1"/>
</dbReference>
<dbReference type="InterPro" id="IPR050923">
    <property type="entry name" value="Cell_Proc_Reg/RNA_Proc"/>
</dbReference>
<dbReference type="Gene3D" id="2.60.200.20">
    <property type="match status" value="1"/>
</dbReference>
<dbReference type="InterPro" id="IPR000253">
    <property type="entry name" value="FHA_dom"/>
</dbReference>
<sequence>MIIIDRGGLVSRVACAPSIDNRYSGFSKAGVKMQYKLFADNPVKGMVESSWSVHLPSTIGRDPNNDIFINHDSISRYHCELNLDGEGSLVVHDLNSMNGTYLNDEKVSRSVLMTGDRLQLGGIILRVEYISDTDFGKPKPKPKPSIREVNETVPMRTKDLPRRNPSPPQKKWWQLW</sequence>
<dbReference type="EMBL" id="JAMXLR010000077">
    <property type="protein sequence ID" value="MCO6046866.1"/>
    <property type="molecule type" value="Genomic_DNA"/>
</dbReference>